<dbReference type="InterPro" id="IPR001375">
    <property type="entry name" value="Peptidase_S9_cat"/>
</dbReference>
<proteinExistence type="predicted"/>
<dbReference type="Gene3D" id="3.40.50.1820">
    <property type="entry name" value="alpha/beta hydrolase"/>
    <property type="match status" value="1"/>
</dbReference>
<gene>
    <name evidence="2" type="ORF">AKO1_014842</name>
</gene>
<dbReference type="SUPFAM" id="SSF53474">
    <property type="entry name" value="alpha/beta-Hydrolases"/>
    <property type="match status" value="1"/>
</dbReference>
<accession>A0AAW2Z3H9</accession>
<comment type="caution">
    <text evidence="2">The sequence shown here is derived from an EMBL/GenBank/DDBJ whole genome shotgun (WGS) entry which is preliminary data.</text>
</comment>
<dbReference type="PANTHER" id="PTHR43056">
    <property type="entry name" value="PEPTIDASE S9 PROLYL OLIGOPEPTIDASE"/>
    <property type="match status" value="1"/>
</dbReference>
<sequence length="642" mass="71784">MSKTKAQYGSWAPKITSESIVQKTIALQELIVDQVNGDVYWIESRPLEGGRSVLCKDGKDVVPSNHNVRTRVHEYGGAPALAYDGTLYYANFSDQILYELKPNSDPTPLTKEGYRYADIVMDKKNNRLIAVREDHTDTSKQNPTNTIVSIPLNGSEQQVLASGNDFYSSPRVSPVDGSIAFITWSFPNMPWNNTKVCVLKGDQILQITTNDDEACAEPQWSPDGVLYFVTDRRNGWWNIHFYNEKEQFVQYVLALDNAEFTTPAWVFGNKHYTFKDKDTIVASWSDVMEGGKLALINLNKSDSVQYIKTNYSVFNFLNVSTDGNSLLFLGSSPTSPSTAVRYQFADHSTQVLKTSFQVDISEQDISAPRVIEFQTENNRTAFGNYYAPRNSEYEGLDGELPPLLVQIHGGPTAQCSTTFNKKIQYWTNRGFAILDVNYGGSTGYGREYRNRLDGNWGIVDVDDCCNGALHLVKQGLADSKRLVIDGGSAGGYTTLACLAFRKVFSAGASHYGVSDLEALASDTHKFESRYMDLLIGAYPAQKSVYVERSPIHHLEGFAAPLALFQGDEDKIVPPNQAEMIYKQLLSAGKPVSYTLFKGEQHGFRQAENIRRALDGEFYFYSKVFGFKTAEDLEGKIKIDNIE</sequence>
<dbReference type="GO" id="GO:0008236">
    <property type="term" value="F:serine-type peptidase activity"/>
    <property type="evidence" value="ECO:0007669"/>
    <property type="project" value="InterPro"/>
</dbReference>
<dbReference type="GO" id="GO:0006508">
    <property type="term" value="P:proteolysis"/>
    <property type="evidence" value="ECO:0007669"/>
    <property type="project" value="InterPro"/>
</dbReference>
<organism evidence="2 3">
    <name type="scientific">Acrasis kona</name>
    <dbReference type="NCBI Taxonomy" id="1008807"/>
    <lineage>
        <taxon>Eukaryota</taxon>
        <taxon>Discoba</taxon>
        <taxon>Heterolobosea</taxon>
        <taxon>Tetramitia</taxon>
        <taxon>Eutetramitia</taxon>
        <taxon>Acrasidae</taxon>
        <taxon>Acrasis</taxon>
    </lineage>
</organism>
<dbReference type="InterPro" id="IPR011042">
    <property type="entry name" value="6-blade_b-propeller_TolB-like"/>
</dbReference>
<evidence type="ECO:0000313" key="3">
    <source>
        <dbReference type="Proteomes" id="UP001431209"/>
    </source>
</evidence>
<feature type="domain" description="Peptidase S9 prolyl oligopeptidase catalytic" evidence="1">
    <location>
        <begin position="418"/>
        <end position="625"/>
    </location>
</feature>
<dbReference type="InterPro" id="IPR029058">
    <property type="entry name" value="AB_hydrolase_fold"/>
</dbReference>
<dbReference type="EMBL" id="JAOPGA020000945">
    <property type="protein sequence ID" value="KAL0483187.1"/>
    <property type="molecule type" value="Genomic_DNA"/>
</dbReference>
<protein>
    <submittedName>
        <fullName evidence="2">Dipeptidyl peptidase</fullName>
    </submittedName>
</protein>
<evidence type="ECO:0000313" key="2">
    <source>
        <dbReference type="EMBL" id="KAL0483187.1"/>
    </source>
</evidence>
<reference evidence="2 3" key="1">
    <citation type="submission" date="2024-03" db="EMBL/GenBank/DDBJ databases">
        <title>The Acrasis kona genome and developmental transcriptomes reveal deep origins of eukaryotic multicellular pathways.</title>
        <authorList>
            <person name="Sheikh S."/>
            <person name="Fu C.-J."/>
            <person name="Brown M.W."/>
            <person name="Baldauf S.L."/>
        </authorList>
    </citation>
    <scope>NUCLEOTIDE SEQUENCE [LARGE SCALE GENOMIC DNA]</scope>
    <source>
        <strain evidence="2 3">ATCC MYA-3509</strain>
    </source>
</reference>
<dbReference type="Pfam" id="PF00326">
    <property type="entry name" value="Peptidase_S9"/>
    <property type="match status" value="1"/>
</dbReference>
<keyword evidence="3" id="KW-1185">Reference proteome</keyword>
<dbReference type="Proteomes" id="UP001431209">
    <property type="component" value="Unassembled WGS sequence"/>
</dbReference>
<dbReference type="PANTHER" id="PTHR43056:SF5">
    <property type="entry name" value="PEPTIDASE S9 PROLYL OLIGOPEPTIDASE CATALYTIC DOMAIN-CONTAINING PROTEIN"/>
    <property type="match status" value="1"/>
</dbReference>
<evidence type="ECO:0000259" key="1">
    <source>
        <dbReference type="Pfam" id="PF00326"/>
    </source>
</evidence>
<dbReference type="InterPro" id="IPR050585">
    <property type="entry name" value="Xaa-Pro_dipeptidyl-ppase/CocE"/>
</dbReference>
<dbReference type="Gene3D" id="2.120.10.30">
    <property type="entry name" value="TolB, C-terminal domain"/>
    <property type="match status" value="1"/>
</dbReference>
<dbReference type="AlphaFoldDB" id="A0AAW2Z3H9"/>
<name>A0AAW2Z3H9_9EUKA</name>
<dbReference type="SUPFAM" id="SSF82171">
    <property type="entry name" value="DPP6 N-terminal domain-like"/>
    <property type="match status" value="1"/>
</dbReference>